<comment type="subcellular location">
    <subcellularLocation>
        <location evidence="3 11">Cytoplasm</location>
    </subcellularLocation>
</comment>
<dbReference type="InterPro" id="IPR029057">
    <property type="entry name" value="PRTase-like"/>
</dbReference>
<dbReference type="NCBIfam" id="NF002636">
    <property type="entry name" value="PRK02304.1-5"/>
    <property type="match status" value="1"/>
</dbReference>
<dbReference type="NCBIfam" id="NF002634">
    <property type="entry name" value="PRK02304.1-3"/>
    <property type="match status" value="1"/>
</dbReference>
<dbReference type="RefSeq" id="WP_014203025.1">
    <property type="nucleotide sequence ID" value="NC_016599.1"/>
</dbReference>
<comment type="subunit">
    <text evidence="11">Homodimer.</text>
</comment>
<evidence type="ECO:0000256" key="6">
    <source>
        <dbReference type="ARBA" id="ARBA00011893"/>
    </source>
</evidence>
<evidence type="ECO:0000256" key="3">
    <source>
        <dbReference type="ARBA" id="ARBA00004496"/>
    </source>
</evidence>
<feature type="domain" description="Phosphoribosyltransferase" evidence="12">
    <location>
        <begin position="29"/>
        <end position="147"/>
    </location>
</feature>
<organism evidence="13 14">
    <name type="scientific">Owenweeksia hongkongensis (strain DSM 17368 / CIP 108786 / JCM 12287 / NRRL B-23963 / UST20020801)</name>
    <dbReference type="NCBI Taxonomy" id="926562"/>
    <lineage>
        <taxon>Bacteria</taxon>
        <taxon>Pseudomonadati</taxon>
        <taxon>Bacteroidota</taxon>
        <taxon>Flavobacteriia</taxon>
        <taxon>Flavobacteriales</taxon>
        <taxon>Owenweeksiaceae</taxon>
        <taxon>Owenweeksia</taxon>
    </lineage>
</organism>
<dbReference type="GO" id="GO:0002055">
    <property type="term" value="F:adenine binding"/>
    <property type="evidence" value="ECO:0007669"/>
    <property type="project" value="TreeGrafter"/>
</dbReference>
<reference evidence="13 14" key="1">
    <citation type="journal article" date="2012" name="Stand. Genomic Sci.">
        <title>Genome sequence of the orange-pigmented seawater bacterium Owenweeksia hongkongensis type strain (UST20020801(T)).</title>
        <authorList>
            <person name="Riedel T."/>
            <person name="Held B."/>
            <person name="Nolan M."/>
            <person name="Lucas S."/>
            <person name="Lapidus A."/>
            <person name="Tice H."/>
            <person name="Del Rio T.G."/>
            <person name="Cheng J.F."/>
            <person name="Han C."/>
            <person name="Tapia R."/>
            <person name="Goodwin L.A."/>
            <person name="Pitluck S."/>
            <person name="Liolios K."/>
            <person name="Mavromatis K."/>
            <person name="Pagani I."/>
            <person name="Ivanova N."/>
            <person name="Mikhailova N."/>
            <person name="Pati A."/>
            <person name="Chen A."/>
            <person name="Palaniappan K."/>
            <person name="Rohde M."/>
            <person name="Tindall B.J."/>
            <person name="Detter J.C."/>
            <person name="Goker M."/>
            <person name="Woyke T."/>
            <person name="Bristow J."/>
            <person name="Eisen J.A."/>
            <person name="Markowitz V."/>
            <person name="Hugenholtz P."/>
            <person name="Klenk H.P."/>
            <person name="Kyrpides N.C."/>
        </authorList>
    </citation>
    <scope>NUCLEOTIDE SEQUENCE</scope>
    <source>
        <strain evidence="14">DSM 17368 / JCM 12287 / NRRL B-23963</strain>
    </source>
</reference>
<evidence type="ECO:0000256" key="11">
    <source>
        <dbReference type="HAMAP-Rule" id="MF_00004"/>
    </source>
</evidence>
<accession>G8QZM3</accession>
<dbReference type="InterPro" id="IPR050054">
    <property type="entry name" value="UPRTase/APRTase"/>
</dbReference>
<dbReference type="AlphaFoldDB" id="G8QZM3"/>
<gene>
    <name evidence="11" type="primary">apt</name>
    <name evidence="13" type="ordered locus">Oweho_2713</name>
</gene>
<dbReference type="STRING" id="926562.Oweho_2713"/>
<keyword evidence="7 11" id="KW-0963">Cytoplasm</keyword>
<dbReference type="InterPro" id="IPR005764">
    <property type="entry name" value="Ade_phspho_trans"/>
</dbReference>
<proteinExistence type="inferred from homology"/>
<dbReference type="GO" id="GO:0003999">
    <property type="term" value="F:adenine phosphoribosyltransferase activity"/>
    <property type="evidence" value="ECO:0007669"/>
    <property type="project" value="UniProtKB-UniRule"/>
</dbReference>
<dbReference type="FunFam" id="3.40.50.2020:FF:000021">
    <property type="entry name" value="Adenine phosphoribosyltransferase"/>
    <property type="match status" value="1"/>
</dbReference>
<sequence length="174" mass="19174">MLEQELRDCIKEIPDFPKPGISFKDITPILSNPALCHKCVEAMAEWAKRLNPDIIAGVESRGFMFGFALAQKLNIPFVPIRKPGKLPREVFSCSYDLEYGSATLELHKEDIKPDARVIVHDDLLATGGTVSAAIKLIESAGAEVIAAQFLVELSFLNGDTSFAQKLEKHSLVSY</sequence>
<comment type="catalytic activity">
    <reaction evidence="1 11">
        <text>AMP + diphosphate = 5-phospho-alpha-D-ribose 1-diphosphate + adenine</text>
        <dbReference type="Rhea" id="RHEA:16609"/>
        <dbReference type="ChEBI" id="CHEBI:16708"/>
        <dbReference type="ChEBI" id="CHEBI:33019"/>
        <dbReference type="ChEBI" id="CHEBI:58017"/>
        <dbReference type="ChEBI" id="CHEBI:456215"/>
        <dbReference type="EC" id="2.4.2.7"/>
    </reaction>
</comment>
<evidence type="ECO:0000256" key="9">
    <source>
        <dbReference type="ARBA" id="ARBA00022679"/>
    </source>
</evidence>
<dbReference type="GO" id="GO:0005737">
    <property type="term" value="C:cytoplasm"/>
    <property type="evidence" value="ECO:0007669"/>
    <property type="project" value="UniProtKB-SubCell"/>
</dbReference>
<dbReference type="UniPathway" id="UPA00588">
    <property type="reaction ID" value="UER00646"/>
</dbReference>
<evidence type="ECO:0000256" key="7">
    <source>
        <dbReference type="ARBA" id="ARBA00022490"/>
    </source>
</evidence>
<keyword evidence="10 11" id="KW-0660">Purine salvage</keyword>
<keyword evidence="14" id="KW-1185">Reference proteome</keyword>
<dbReference type="KEGG" id="oho:Oweho_2713"/>
<comment type="function">
    <text evidence="2 11">Catalyzes a salvage reaction resulting in the formation of AMP, that is energically less costly than de novo synthesis.</text>
</comment>
<dbReference type="EMBL" id="CP003156">
    <property type="protein sequence ID" value="AEV33676.1"/>
    <property type="molecule type" value="Genomic_DNA"/>
</dbReference>
<keyword evidence="9 11" id="KW-0808">Transferase</keyword>
<evidence type="ECO:0000256" key="4">
    <source>
        <dbReference type="ARBA" id="ARBA00004659"/>
    </source>
</evidence>
<evidence type="ECO:0000256" key="10">
    <source>
        <dbReference type="ARBA" id="ARBA00022726"/>
    </source>
</evidence>
<dbReference type="NCBIfam" id="TIGR01090">
    <property type="entry name" value="apt"/>
    <property type="match status" value="1"/>
</dbReference>
<dbReference type="PATRIC" id="fig|926562.3.peg.2731"/>
<dbReference type="Gene3D" id="3.40.50.2020">
    <property type="match status" value="1"/>
</dbReference>
<evidence type="ECO:0000256" key="2">
    <source>
        <dbReference type="ARBA" id="ARBA00003968"/>
    </source>
</evidence>
<dbReference type="OrthoDB" id="9803963at2"/>
<dbReference type="GO" id="GO:0016208">
    <property type="term" value="F:AMP binding"/>
    <property type="evidence" value="ECO:0007669"/>
    <property type="project" value="TreeGrafter"/>
</dbReference>
<dbReference type="CDD" id="cd06223">
    <property type="entry name" value="PRTases_typeI"/>
    <property type="match status" value="1"/>
</dbReference>
<evidence type="ECO:0000256" key="5">
    <source>
        <dbReference type="ARBA" id="ARBA00008391"/>
    </source>
</evidence>
<dbReference type="SUPFAM" id="SSF53271">
    <property type="entry name" value="PRTase-like"/>
    <property type="match status" value="1"/>
</dbReference>
<dbReference type="GO" id="GO:0006168">
    <property type="term" value="P:adenine salvage"/>
    <property type="evidence" value="ECO:0007669"/>
    <property type="project" value="InterPro"/>
</dbReference>
<evidence type="ECO:0000256" key="8">
    <source>
        <dbReference type="ARBA" id="ARBA00022676"/>
    </source>
</evidence>
<dbReference type="EC" id="2.4.2.7" evidence="6 11"/>
<dbReference type="InterPro" id="IPR000836">
    <property type="entry name" value="PRTase_dom"/>
</dbReference>
<name>G8QZM3_OWEHD</name>
<dbReference type="HOGENOM" id="CLU_063339_3_0_10"/>
<protein>
    <recommendedName>
        <fullName evidence="6 11">Adenine phosphoribosyltransferase</fullName>
        <shortName evidence="11">APRT</shortName>
        <ecNumber evidence="6 11">2.4.2.7</ecNumber>
    </recommendedName>
</protein>
<dbReference type="Pfam" id="PF00156">
    <property type="entry name" value="Pribosyltran"/>
    <property type="match status" value="1"/>
</dbReference>
<dbReference type="Proteomes" id="UP000005631">
    <property type="component" value="Chromosome"/>
</dbReference>
<evidence type="ECO:0000256" key="1">
    <source>
        <dbReference type="ARBA" id="ARBA00000868"/>
    </source>
</evidence>
<dbReference type="GO" id="GO:0006166">
    <property type="term" value="P:purine ribonucleoside salvage"/>
    <property type="evidence" value="ECO:0007669"/>
    <property type="project" value="UniProtKB-UniRule"/>
</dbReference>
<keyword evidence="8 11" id="KW-0328">Glycosyltransferase</keyword>
<evidence type="ECO:0000313" key="13">
    <source>
        <dbReference type="EMBL" id="AEV33676.1"/>
    </source>
</evidence>
<evidence type="ECO:0000313" key="14">
    <source>
        <dbReference type="Proteomes" id="UP000005631"/>
    </source>
</evidence>
<dbReference type="HAMAP" id="MF_00004">
    <property type="entry name" value="Aden_phosphoribosyltr"/>
    <property type="match status" value="1"/>
</dbReference>
<evidence type="ECO:0000259" key="12">
    <source>
        <dbReference type="Pfam" id="PF00156"/>
    </source>
</evidence>
<dbReference type="GO" id="GO:0044209">
    <property type="term" value="P:AMP salvage"/>
    <property type="evidence" value="ECO:0007669"/>
    <property type="project" value="UniProtKB-UniRule"/>
</dbReference>
<dbReference type="eggNOG" id="COG0503">
    <property type="taxonomic scope" value="Bacteria"/>
</dbReference>
<dbReference type="PANTHER" id="PTHR32315:SF3">
    <property type="entry name" value="ADENINE PHOSPHORIBOSYLTRANSFERASE"/>
    <property type="match status" value="1"/>
</dbReference>
<comment type="similarity">
    <text evidence="5 11">Belongs to the purine/pyrimidine phosphoribosyltransferase family.</text>
</comment>
<dbReference type="PANTHER" id="PTHR32315">
    <property type="entry name" value="ADENINE PHOSPHORIBOSYLTRANSFERASE"/>
    <property type="match status" value="1"/>
</dbReference>
<comment type="pathway">
    <text evidence="4 11">Purine metabolism; AMP biosynthesis via salvage pathway; AMP from adenine: step 1/1.</text>
</comment>